<organism evidence="1 2">
    <name type="scientific">Mycobacterium talmoniae</name>
    <dbReference type="NCBI Taxonomy" id="1858794"/>
    <lineage>
        <taxon>Bacteria</taxon>
        <taxon>Bacillati</taxon>
        <taxon>Actinomycetota</taxon>
        <taxon>Actinomycetes</taxon>
        <taxon>Mycobacteriales</taxon>
        <taxon>Mycobacteriaceae</taxon>
        <taxon>Mycobacterium</taxon>
    </lineage>
</organism>
<evidence type="ECO:0000313" key="2">
    <source>
        <dbReference type="Proteomes" id="UP000238296"/>
    </source>
</evidence>
<dbReference type="AlphaFoldDB" id="A0A2S8BS39"/>
<accession>A0A2S8BS39</accession>
<dbReference type="EMBL" id="PPEA01000052">
    <property type="protein sequence ID" value="PQM49457.1"/>
    <property type="molecule type" value="Genomic_DNA"/>
</dbReference>
<comment type="caution">
    <text evidence="1">The sequence shown here is derived from an EMBL/GenBank/DDBJ whole genome shotgun (WGS) entry which is preliminary data.</text>
</comment>
<dbReference type="Proteomes" id="UP000238296">
    <property type="component" value="Unassembled WGS sequence"/>
</dbReference>
<evidence type="ECO:0000313" key="1">
    <source>
        <dbReference type="EMBL" id="PQM49457.1"/>
    </source>
</evidence>
<dbReference type="PROSITE" id="PS51257">
    <property type="entry name" value="PROKAR_LIPOPROTEIN"/>
    <property type="match status" value="1"/>
</dbReference>
<sequence length="130" mass="13825">MAIRTPLLLTRIRVIGRAVSSVSSSGSCGCRVGSPPDSISTSSRPFSRSRRWSTLASTSSIATTLRSSGDESVKQVGQRRLQVSAMSSNRMQVCWVCISGRPRRYADGIGSKLPGVSGVWALLGAVHSSR</sequence>
<proteinExistence type="predicted"/>
<protein>
    <submittedName>
        <fullName evidence="1">Uncharacterized protein</fullName>
    </submittedName>
</protein>
<gene>
    <name evidence="1" type="ORF">C1Y40_00322</name>
</gene>
<reference evidence="1 2" key="1">
    <citation type="journal article" date="2017" name="Int. J. Syst. Evol. Microbiol.">
        <title>Mycobacterium talmoniae sp. nov., a slowly growing mycobacterium isolated from human respiratory samples.</title>
        <authorList>
            <person name="Davidson R.M."/>
            <person name="DeGroote M.A."/>
            <person name="Marola J.L."/>
            <person name="Buss S."/>
            <person name="Jones V."/>
            <person name="McNeil M.R."/>
            <person name="Freifeld A.G."/>
            <person name="Elaine Epperson L."/>
            <person name="Hasan N.A."/>
            <person name="Jackson M."/>
            <person name="Iwen P.C."/>
            <person name="Salfinger M."/>
            <person name="Strong M."/>
        </authorList>
    </citation>
    <scope>NUCLEOTIDE SEQUENCE [LARGE SCALE GENOMIC DNA]</scope>
    <source>
        <strain evidence="1 2">ATCC BAA-2683</strain>
    </source>
</reference>
<name>A0A2S8BS39_9MYCO</name>